<evidence type="ECO:0000313" key="2">
    <source>
        <dbReference type="Proteomes" id="UP000620550"/>
    </source>
</evidence>
<gene>
    <name evidence="1" type="ORF">GCM10017764_27040</name>
</gene>
<keyword evidence="2" id="KW-1185">Reference proteome</keyword>
<sequence>MYWELDNHNIEVRLRESGTIEILRWDEDAKIVYIPAGLSQAEAIWSIRNLLQEKIKSAPHVPPLQLHVFGRPWALVPQWRSKSCYIKNGAIYVHASRFKSGTGQLHVLEQELLRQKVIELMGKWEDFFSCILPDATFRKNEHRPFSVSHTKKKITFDKGLVRSSMEQIEYCVFRACCLYLSVEPKAMDAVIHQCFPSARLFEKILQHEYKRYS</sequence>
<evidence type="ECO:0000313" key="1">
    <source>
        <dbReference type="EMBL" id="GHE42343.1"/>
    </source>
</evidence>
<proteinExistence type="predicted"/>
<dbReference type="EMBL" id="BNAF01000010">
    <property type="protein sequence ID" value="GHE42343.1"/>
    <property type="molecule type" value="Genomic_DNA"/>
</dbReference>
<organism evidence="1 2">
    <name type="scientific">Sphingobacterium griseoflavum</name>
    <dbReference type="NCBI Taxonomy" id="1474952"/>
    <lineage>
        <taxon>Bacteria</taxon>
        <taxon>Pseudomonadati</taxon>
        <taxon>Bacteroidota</taxon>
        <taxon>Sphingobacteriia</taxon>
        <taxon>Sphingobacteriales</taxon>
        <taxon>Sphingobacteriaceae</taxon>
        <taxon>Sphingobacterium</taxon>
    </lineage>
</organism>
<name>A0ABQ3HWS3_9SPHI</name>
<accession>A0ABQ3HWS3</accession>
<dbReference type="RefSeq" id="WP_189627225.1">
    <property type="nucleotide sequence ID" value="NZ_BNAF01000010.1"/>
</dbReference>
<protein>
    <submittedName>
        <fullName evidence="1">Uncharacterized protein</fullName>
    </submittedName>
</protein>
<comment type="caution">
    <text evidence="1">The sequence shown here is derived from an EMBL/GenBank/DDBJ whole genome shotgun (WGS) entry which is preliminary data.</text>
</comment>
<reference evidence="2" key="1">
    <citation type="journal article" date="2019" name="Int. J. Syst. Evol. Microbiol.">
        <title>The Global Catalogue of Microorganisms (GCM) 10K type strain sequencing project: providing services to taxonomists for standard genome sequencing and annotation.</title>
        <authorList>
            <consortium name="The Broad Institute Genomics Platform"/>
            <consortium name="The Broad Institute Genome Sequencing Center for Infectious Disease"/>
            <person name="Wu L."/>
            <person name="Ma J."/>
        </authorList>
    </citation>
    <scope>NUCLEOTIDE SEQUENCE [LARGE SCALE GENOMIC DNA]</scope>
    <source>
        <strain evidence="2">CGMCC 1.12966</strain>
    </source>
</reference>
<dbReference type="Proteomes" id="UP000620550">
    <property type="component" value="Unassembled WGS sequence"/>
</dbReference>